<dbReference type="Pfam" id="PF00535">
    <property type="entry name" value="Glycos_transf_2"/>
    <property type="match status" value="1"/>
</dbReference>
<comment type="caution">
    <text evidence="2">The sequence shown here is derived from an EMBL/GenBank/DDBJ whole genome shotgun (WGS) entry which is preliminary data.</text>
</comment>
<feature type="domain" description="Glycosyltransferase 2-like" evidence="1">
    <location>
        <begin position="18"/>
        <end position="59"/>
    </location>
</feature>
<dbReference type="InterPro" id="IPR001173">
    <property type="entry name" value="Glyco_trans_2-like"/>
</dbReference>
<accession>A0A0W8FTD8</accession>
<dbReference type="SUPFAM" id="SSF53448">
    <property type="entry name" value="Nucleotide-diphospho-sugar transferases"/>
    <property type="match status" value="1"/>
</dbReference>
<dbReference type="PANTHER" id="PTHR43630:SF2">
    <property type="entry name" value="GLYCOSYLTRANSFERASE"/>
    <property type="match status" value="1"/>
</dbReference>
<evidence type="ECO:0000259" key="1">
    <source>
        <dbReference type="Pfam" id="PF00535"/>
    </source>
</evidence>
<dbReference type="AlphaFoldDB" id="A0A0W8FTD8"/>
<sequence>MINKTVFPGEIFGKNPLSIAIITKNEEENILYCLQSISFIRQIVVDSGSTDKTLEIAAESGCEVDTEEWHGFCPHSTLGAGTVFREGKSSTTCDAFMRAFFTFVQDYFPRLGILDICLA</sequence>
<protein>
    <recommendedName>
        <fullName evidence="1">Glycosyltransferase 2-like domain-containing protein</fullName>
    </recommendedName>
</protein>
<organism evidence="2">
    <name type="scientific">hydrocarbon metagenome</name>
    <dbReference type="NCBI Taxonomy" id="938273"/>
    <lineage>
        <taxon>unclassified sequences</taxon>
        <taxon>metagenomes</taxon>
        <taxon>ecological metagenomes</taxon>
    </lineage>
</organism>
<dbReference type="InterPro" id="IPR029044">
    <property type="entry name" value="Nucleotide-diphossugar_trans"/>
</dbReference>
<name>A0A0W8FTD8_9ZZZZ</name>
<reference evidence="2" key="1">
    <citation type="journal article" date="2015" name="Proc. Natl. Acad. Sci. U.S.A.">
        <title>Networks of energetic and metabolic interactions define dynamics in microbial communities.</title>
        <authorList>
            <person name="Embree M."/>
            <person name="Liu J.K."/>
            <person name="Al-Bassam M.M."/>
            <person name="Zengler K."/>
        </authorList>
    </citation>
    <scope>NUCLEOTIDE SEQUENCE</scope>
</reference>
<dbReference type="EMBL" id="LNQE01000859">
    <property type="protein sequence ID" value="KUG24151.1"/>
    <property type="molecule type" value="Genomic_DNA"/>
</dbReference>
<evidence type="ECO:0000313" key="2">
    <source>
        <dbReference type="EMBL" id="KUG24151.1"/>
    </source>
</evidence>
<proteinExistence type="predicted"/>
<gene>
    <name evidence="2" type="ORF">ASZ90_006042</name>
</gene>
<dbReference type="PANTHER" id="PTHR43630">
    <property type="entry name" value="POLY-BETA-1,6-N-ACETYL-D-GLUCOSAMINE SYNTHASE"/>
    <property type="match status" value="1"/>
</dbReference>
<dbReference type="Gene3D" id="3.90.550.10">
    <property type="entry name" value="Spore Coat Polysaccharide Biosynthesis Protein SpsA, Chain A"/>
    <property type="match status" value="1"/>
</dbReference>